<dbReference type="HOGENOM" id="CLU_523885_0_0_1"/>
<reference evidence="2" key="1">
    <citation type="journal article" date="2014" name="Proc. Natl. Acad. Sci. U.S.A.">
        <title>Extensive sampling of basidiomycete genomes demonstrates inadequacy of the white-rot/brown-rot paradigm for wood decay fungi.</title>
        <authorList>
            <person name="Riley R."/>
            <person name="Salamov A.A."/>
            <person name="Brown D.W."/>
            <person name="Nagy L.G."/>
            <person name="Floudas D."/>
            <person name="Held B.W."/>
            <person name="Levasseur A."/>
            <person name="Lombard V."/>
            <person name="Morin E."/>
            <person name="Otillar R."/>
            <person name="Lindquist E.A."/>
            <person name="Sun H."/>
            <person name="LaButti K.M."/>
            <person name="Schmutz J."/>
            <person name="Jabbour D."/>
            <person name="Luo H."/>
            <person name="Baker S.E."/>
            <person name="Pisabarro A.G."/>
            <person name="Walton J.D."/>
            <person name="Blanchette R.A."/>
            <person name="Henrissat B."/>
            <person name="Martin F."/>
            <person name="Cullen D."/>
            <person name="Hibbett D.S."/>
            <person name="Grigoriev I.V."/>
        </authorList>
    </citation>
    <scope>NUCLEOTIDE SEQUENCE [LARGE SCALE GENOMIC DNA]</scope>
    <source>
        <strain evidence="2">PC15</strain>
    </source>
</reference>
<dbReference type="InParanoid" id="A0A067NQP5"/>
<evidence type="ECO:0000313" key="2">
    <source>
        <dbReference type="Proteomes" id="UP000027073"/>
    </source>
</evidence>
<accession>A0A067NQP5</accession>
<dbReference type="OrthoDB" id="2788229at2759"/>
<gene>
    <name evidence="1" type="ORF">PLEOSDRAFT_1105322</name>
</gene>
<organism evidence="1 2">
    <name type="scientific">Pleurotus ostreatus (strain PC15)</name>
    <name type="common">Oyster mushroom</name>
    <dbReference type="NCBI Taxonomy" id="1137138"/>
    <lineage>
        <taxon>Eukaryota</taxon>
        <taxon>Fungi</taxon>
        <taxon>Dikarya</taxon>
        <taxon>Basidiomycota</taxon>
        <taxon>Agaricomycotina</taxon>
        <taxon>Agaricomycetes</taxon>
        <taxon>Agaricomycetidae</taxon>
        <taxon>Agaricales</taxon>
        <taxon>Pleurotineae</taxon>
        <taxon>Pleurotaceae</taxon>
        <taxon>Pleurotus</taxon>
    </lineage>
</organism>
<dbReference type="Proteomes" id="UP000027073">
    <property type="component" value="Unassembled WGS sequence"/>
</dbReference>
<protein>
    <recommendedName>
        <fullName evidence="3">F-box domain-containing protein</fullName>
    </recommendedName>
</protein>
<dbReference type="VEuPathDB" id="FungiDB:PLEOSDRAFT_1105322"/>
<evidence type="ECO:0000313" key="1">
    <source>
        <dbReference type="EMBL" id="KDQ26417.1"/>
    </source>
</evidence>
<proteinExistence type="predicted"/>
<dbReference type="AlphaFoldDB" id="A0A067NQP5"/>
<dbReference type="SUPFAM" id="SSF81383">
    <property type="entry name" value="F-box domain"/>
    <property type="match status" value="1"/>
</dbReference>
<sequence length="520" mass="58417">MLSIRNLPQELTDMVIEHVADRDDKKQCALVCRSWRVASQRQLFAHLDFMINQMMPVAASPTARFHEALAHSPHLTKYALHICILIIGFDDEHGHSKAQQQLFVSMLPKFRRVASMEIHSPFPTNFSRSVDTSLLTAVHCMLSSQLKRFGLVGLWEFNNLLGLLKLLGTDLPSLESLTLGDILILDDDEEDWDVTYSDGAPIVIQFLRLTLTYLPPLIGWFSRHRRKIIVDDLHLNYLDEDAADELLNILSPNLRTLTLCPSEGGDTTRNIDSPFRLTASLGRIIPYNFKLSTFPLLNKLSIPLLELWPVPLLERPDPDNIIQYIELRATLVLIASSPALCHRLDDLLSSSFPRLISVTIVSEGDIHQNVEMKPIRRYLRKLIDLGKLLIRLPTGQILSSSDVIERSAQMYYPGDFPFFIDTLETLSSPPTTPQLLPSLASILPDAMQPLTEVEREVGQYYSQLQAQQAGPLPSPVPSAIPFTESLILPPLLPLNSSHAAMNDLLASLVYDEELRDGSVS</sequence>
<evidence type="ECO:0008006" key="3">
    <source>
        <dbReference type="Google" id="ProtNLM"/>
    </source>
</evidence>
<dbReference type="EMBL" id="KL198009">
    <property type="protein sequence ID" value="KDQ26417.1"/>
    <property type="molecule type" value="Genomic_DNA"/>
</dbReference>
<dbReference type="InterPro" id="IPR036047">
    <property type="entry name" value="F-box-like_dom_sf"/>
</dbReference>
<name>A0A067NQP5_PLEO1</name>